<name>A0A5Q2WFH6_9CAUD</name>
<dbReference type="EMBL" id="MN617843">
    <property type="protein sequence ID" value="QGH75267.1"/>
    <property type="molecule type" value="Genomic_DNA"/>
</dbReference>
<dbReference type="GeneID" id="60321183"/>
<proteinExistence type="predicted"/>
<feature type="transmembrane region" description="Helical" evidence="1">
    <location>
        <begin position="136"/>
        <end position="154"/>
    </location>
</feature>
<keyword evidence="3" id="KW-1185">Reference proteome</keyword>
<feature type="transmembrane region" description="Helical" evidence="1">
    <location>
        <begin position="54"/>
        <end position="76"/>
    </location>
</feature>
<dbReference type="RefSeq" id="YP_009949775.1">
    <property type="nucleotide sequence ID" value="NC_051584.1"/>
</dbReference>
<evidence type="ECO:0000313" key="2">
    <source>
        <dbReference type="EMBL" id="QGH75267.1"/>
    </source>
</evidence>
<keyword evidence="1" id="KW-0812">Transmembrane</keyword>
<gene>
    <name evidence="2" type="primary">19</name>
    <name evidence="2" type="ORF">SEA_QUESADILLA_19</name>
</gene>
<accession>A0A5Q2WFH6</accession>
<keyword evidence="1" id="KW-0472">Membrane</keyword>
<dbReference type="KEGG" id="vg:60321183"/>
<organism evidence="2 3">
    <name type="scientific">Mycobacterium phage Quesadilla</name>
    <dbReference type="NCBI Taxonomy" id="2664226"/>
    <lineage>
        <taxon>Viruses</taxon>
        <taxon>Duplodnaviria</taxon>
        <taxon>Heunggongvirae</taxon>
        <taxon>Uroviricota</taxon>
        <taxon>Caudoviricetes</taxon>
        <taxon>Bclasvirinae</taxon>
        <taxon>Quesadillavirus</taxon>
        <taxon>Quesadillavirus quesadilla</taxon>
    </lineage>
</organism>
<reference evidence="2 3" key="1">
    <citation type="submission" date="2019-10" db="EMBL/GenBank/DDBJ databases">
        <authorList>
            <person name="Jorgensen H.J."/>
            <person name="Tolsma S."/>
            <person name="Caruso S.M."/>
            <person name="Garlena R.A."/>
            <person name="Russell D.A."/>
            <person name="Pope W.H."/>
            <person name="Jacobs-Se D."/>
            <person name="Hatfull G.F."/>
        </authorList>
    </citation>
    <scope>NUCLEOTIDE SEQUENCE [LARGE SCALE GENOMIC DNA]</scope>
</reference>
<dbReference type="Proteomes" id="UP000370142">
    <property type="component" value="Segment"/>
</dbReference>
<protein>
    <submittedName>
        <fullName evidence="2">Membrane protein</fullName>
    </submittedName>
</protein>
<feature type="transmembrane region" description="Helical" evidence="1">
    <location>
        <begin position="21"/>
        <end position="42"/>
    </location>
</feature>
<evidence type="ECO:0000256" key="1">
    <source>
        <dbReference type="SAM" id="Phobius"/>
    </source>
</evidence>
<evidence type="ECO:0000313" key="3">
    <source>
        <dbReference type="Proteomes" id="UP000370142"/>
    </source>
</evidence>
<feature type="transmembrane region" description="Helical" evidence="1">
    <location>
        <begin position="108"/>
        <end position="130"/>
    </location>
</feature>
<sequence>MASRLRVGRWLAHTRFVPTPLYRLILVAAVISSVLQLVFGAPVSVSAVARSESFSWAFVALQLAGAVLALIGLYLVEGESPPPWTTTGPDIAAAERAKINPEKLHRSLSIELLGLIFLQTVIAVQLAASAFDQGRIPSSLAIWVLAVFWGWSFFRDRDILRAMRKLTR</sequence>
<keyword evidence="1" id="KW-1133">Transmembrane helix</keyword>